<dbReference type="InterPro" id="IPR032466">
    <property type="entry name" value="Metal_Hydrolase"/>
</dbReference>
<evidence type="ECO:0000256" key="1">
    <source>
        <dbReference type="SAM" id="SignalP"/>
    </source>
</evidence>
<protein>
    <submittedName>
        <fullName evidence="2">D-aminoacylase</fullName>
        <ecNumber evidence="2">3.5.1.81</ecNumber>
    </submittedName>
</protein>
<dbReference type="Gene3D" id="3.20.20.140">
    <property type="entry name" value="Metal-dependent hydrolases"/>
    <property type="match status" value="1"/>
</dbReference>
<reference evidence="2 3" key="1">
    <citation type="submission" date="2016-09" db="EMBL/GenBank/DDBJ databases">
        <title>Metabolic pathway, cell adaptation mechanisms and a novel monoxygenase revealed through proteogenomic-transcription analysis of a Sphingomonas haloaromaticamans strain degrading the fungicide ortho-phenylphenol.</title>
        <authorList>
            <person name="Perruchon C."/>
            <person name="Papadopoulou E.S."/>
            <person name="Rousidou C."/>
            <person name="Vasileiadis S."/>
            <person name="Tanou G."/>
            <person name="Amoutzias G."/>
            <person name="Molassiotis A."/>
            <person name="Karpouzas D.G."/>
        </authorList>
    </citation>
    <scope>NUCLEOTIDE SEQUENCE [LARGE SCALE GENOMIC DNA]</scope>
    <source>
        <strain evidence="2 3">P3</strain>
    </source>
</reference>
<dbReference type="Proteomes" id="UP000179467">
    <property type="component" value="Unassembled WGS sequence"/>
</dbReference>
<keyword evidence="2" id="KW-0378">Hydrolase</keyword>
<sequence>MPMETGRKAARSMRMNRLLPFVAATLAVIGLQPAAGAETYDVVIRNGTLYDGSGAAGQVGDVAIRGDRLAAVGRVEGRGRREIDARGMAVAPGFINMLSWATESLIADGRSQSDIRQGVTLEVMGEGSSMGPLSPAMKADALKRQGDIRYPIGWTTLGEYLDMLEKKGVSTNVASFVGAETVRVHELGEGDVDPTPEQLDRMKALVR</sequence>
<dbReference type="EMBL" id="MIPT01000001">
    <property type="protein sequence ID" value="OHT18200.1"/>
    <property type="molecule type" value="Genomic_DNA"/>
</dbReference>
<dbReference type="GO" id="GO:0047420">
    <property type="term" value="F:N-acyl-D-amino-acid deacylase activity"/>
    <property type="evidence" value="ECO:0007669"/>
    <property type="project" value="UniProtKB-EC"/>
</dbReference>
<feature type="chain" id="PRO_5013000858" evidence="1">
    <location>
        <begin position="38"/>
        <end position="207"/>
    </location>
</feature>
<name>A0A1S1HCJ8_9SPHN</name>
<organism evidence="2 3">
    <name type="scientific">Edaphosphingomonas haloaromaticamans</name>
    <dbReference type="NCBI Taxonomy" id="653954"/>
    <lineage>
        <taxon>Bacteria</taxon>
        <taxon>Pseudomonadati</taxon>
        <taxon>Pseudomonadota</taxon>
        <taxon>Alphaproteobacteria</taxon>
        <taxon>Sphingomonadales</taxon>
        <taxon>Rhizorhabdaceae</taxon>
        <taxon>Edaphosphingomonas</taxon>
    </lineage>
</organism>
<dbReference type="AlphaFoldDB" id="A0A1S1HCJ8"/>
<keyword evidence="3" id="KW-1185">Reference proteome</keyword>
<comment type="caution">
    <text evidence="2">The sequence shown here is derived from an EMBL/GenBank/DDBJ whole genome shotgun (WGS) entry which is preliminary data.</text>
</comment>
<dbReference type="EC" id="3.5.1.81" evidence="2"/>
<evidence type="ECO:0000313" key="2">
    <source>
        <dbReference type="EMBL" id="OHT18200.1"/>
    </source>
</evidence>
<keyword evidence="1" id="KW-0732">Signal</keyword>
<evidence type="ECO:0000313" key="3">
    <source>
        <dbReference type="Proteomes" id="UP000179467"/>
    </source>
</evidence>
<proteinExistence type="predicted"/>
<dbReference type="SUPFAM" id="SSF51556">
    <property type="entry name" value="Metallo-dependent hydrolases"/>
    <property type="match status" value="1"/>
</dbReference>
<dbReference type="SUPFAM" id="SSF51338">
    <property type="entry name" value="Composite domain of metallo-dependent hydrolases"/>
    <property type="match status" value="1"/>
</dbReference>
<dbReference type="InterPro" id="IPR011059">
    <property type="entry name" value="Metal-dep_hydrolase_composite"/>
</dbReference>
<accession>A0A1S1HCJ8</accession>
<feature type="signal peptide" evidence="1">
    <location>
        <begin position="1"/>
        <end position="37"/>
    </location>
</feature>
<gene>
    <name evidence="2" type="primary">dan_1</name>
    <name evidence="2" type="ORF">BHE75_00169</name>
</gene>